<feature type="compositionally biased region" description="Gly residues" evidence="12">
    <location>
        <begin position="472"/>
        <end position="487"/>
    </location>
</feature>
<dbReference type="eggNOG" id="COG0210">
    <property type="taxonomic scope" value="Bacteria"/>
</dbReference>
<feature type="coiled-coil region" evidence="11">
    <location>
        <begin position="158"/>
        <end position="188"/>
    </location>
</feature>
<comment type="catalytic activity">
    <reaction evidence="9">
        <text>ATP + H2O = ADP + phosphate + H(+)</text>
        <dbReference type="Rhea" id="RHEA:13065"/>
        <dbReference type="ChEBI" id="CHEBI:15377"/>
        <dbReference type="ChEBI" id="CHEBI:15378"/>
        <dbReference type="ChEBI" id="CHEBI:30616"/>
        <dbReference type="ChEBI" id="CHEBI:43474"/>
        <dbReference type="ChEBI" id="CHEBI:456216"/>
        <dbReference type="EC" id="5.6.2.4"/>
    </reaction>
</comment>
<evidence type="ECO:0000256" key="12">
    <source>
        <dbReference type="SAM" id="MobiDB-lite"/>
    </source>
</evidence>
<sequence length="767" mass="86465">MMQQDTRDESRSEIRRLVSMLGADPGFFMLSLHAYAEKVMNQRLGLDGPSRDGGTDQLSPTHSSPESYSFQEKIGMYRQYLLGTGGDNRALKLRGISRLSQMEASHRLLQGVLRRFQEVSVDEAKAETWSFLEFCRLSGIESPHLQKIRDNLDIWETRQSAEAEFNELRKARLALQMKDMEIKDLRRRADQAGSRGPGEAAAGEYEWLNSYRDELLRLSIFTRTRRDFEQSIVRLSRQQREAAADIAREHQLLIRGPAGSGKTVVLLESLRQQAAQNTLGFEEEPRLGLFTFARTLVKYDKYISEILGIQSEHMHIQTADSYIAGHLRKIQPGAEIRYGRFLPDALDVLISSLEDEAYGELFAILNQRQIVFEINEVIWGYALSREEYVDDMYSRRGLPGKLDGFHRSLLWRIQERLRDQLEEQQLYTRNLAALVLSSSLPAAASPGMSAGNSVGDDPVPEASDARAAAGNAGAGEAGPGPGPGSGPVGTARFHTLYIDEVQDLPPVVLRFFRGISARLIMAGDDRQSIYGLQSPFARAGIDIRGKSRYLSLNLRNSLPIQEFAELYMELSGFKSSEPGNGSDTQETPPPGFREGPPPVIHRFEDEMRITGALAERIRLYVDFLGYEPSNICILVHDRRRLDQLRRELPEMTGLELQSIRDPDFEFGVLPDPGQESSSALRISPIHSAKGLDFPVVLFHLPTLSTAEMLSREHELRQKRNLIYVGITRAMDHLEIFTTRTFLDSPEAEPLSRAWENLTRGRKRSSQG</sequence>
<dbReference type="PROSITE" id="PS51198">
    <property type="entry name" value="UVRD_HELICASE_ATP_BIND"/>
    <property type="match status" value="1"/>
</dbReference>
<keyword evidence="3 10" id="KW-0347">Helicase</keyword>
<organism evidence="14 15">
    <name type="scientific">Salinispira pacifica</name>
    <dbReference type="NCBI Taxonomy" id="1307761"/>
    <lineage>
        <taxon>Bacteria</taxon>
        <taxon>Pseudomonadati</taxon>
        <taxon>Spirochaetota</taxon>
        <taxon>Spirochaetia</taxon>
        <taxon>Spirochaetales</taxon>
        <taxon>Spirochaetaceae</taxon>
        <taxon>Salinispira</taxon>
    </lineage>
</organism>
<proteinExistence type="predicted"/>
<dbReference type="Proteomes" id="UP000018680">
    <property type="component" value="Chromosome"/>
</dbReference>
<dbReference type="GO" id="GO:0043138">
    <property type="term" value="F:3'-5' DNA helicase activity"/>
    <property type="evidence" value="ECO:0007669"/>
    <property type="project" value="UniProtKB-EC"/>
</dbReference>
<evidence type="ECO:0000256" key="6">
    <source>
        <dbReference type="ARBA" id="ARBA00034617"/>
    </source>
</evidence>
<dbReference type="GO" id="GO:0003677">
    <property type="term" value="F:DNA binding"/>
    <property type="evidence" value="ECO:0007669"/>
    <property type="project" value="InterPro"/>
</dbReference>
<dbReference type="PANTHER" id="PTHR11070:SF2">
    <property type="entry name" value="ATP-DEPENDENT DNA HELICASE SRS2"/>
    <property type="match status" value="1"/>
</dbReference>
<dbReference type="AlphaFoldDB" id="V5WJM4"/>
<dbReference type="InterPro" id="IPR000212">
    <property type="entry name" value="DNA_helicase_UvrD/REP"/>
</dbReference>
<evidence type="ECO:0000259" key="13">
    <source>
        <dbReference type="PROSITE" id="PS51198"/>
    </source>
</evidence>
<dbReference type="GO" id="GO:0000725">
    <property type="term" value="P:recombinational repair"/>
    <property type="evidence" value="ECO:0007669"/>
    <property type="project" value="TreeGrafter"/>
</dbReference>
<dbReference type="InterPro" id="IPR027417">
    <property type="entry name" value="P-loop_NTPase"/>
</dbReference>
<keyword evidence="5" id="KW-0413">Isomerase</keyword>
<name>V5WJM4_9SPIO</name>
<evidence type="ECO:0000313" key="15">
    <source>
        <dbReference type="Proteomes" id="UP000018680"/>
    </source>
</evidence>
<dbReference type="PANTHER" id="PTHR11070">
    <property type="entry name" value="UVRD / RECB / PCRA DNA HELICASE FAMILY MEMBER"/>
    <property type="match status" value="1"/>
</dbReference>
<evidence type="ECO:0000256" key="4">
    <source>
        <dbReference type="ARBA" id="ARBA00022840"/>
    </source>
</evidence>
<dbReference type="STRING" id="1307761.L21SP2_2621"/>
<evidence type="ECO:0000256" key="9">
    <source>
        <dbReference type="ARBA" id="ARBA00048988"/>
    </source>
</evidence>
<feature type="compositionally biased region" description="Polar residues" evidence="12">
    <location>
        <begin position="56"/>
        <end position="68"/>
    </location>
</feature>
<evidence type="ECO:0000256" key="10">
    <source>
        <dbReference type="PROSITE-ProRule" id="PRU00560"/>
    </source>
</evidence>
<dbReference type="EMBL" id="CP006939">
    <property type="protein sequence ID" value="AHC15973.1"/>
    <property type="molecule type" value="Genomic_DNA"/>
</dbReference>
<dbReference type="InterPro" id="IPR014017">
    <property type="entry name" value="DNA_helicase_UvrD-like_C"/>
</dbReference>
<keyword evidence="1 10" id="KW-0547">Nucleotide-binding</keyword>
<dbReference type="RefSeq" id="WP_024268874.1">
    <property type="nucleotide sequence ID" value="NC_023035.1"/>
</dbReference>
<feature type="binding site" evidence="10">
    <location>
        <begin position="256"/>
        <end position="263"/>
    </location>
    <ligand>
        <name>ATP</name>
        <dbReference type="ChEBI" id="CHEBI:30616"/>
    </ligand>
</feature>
<dbReference type="OrthoDB" id="354927at2"/>
<protein>
    <recommendedName>
        <fullName evidence="7">DNA 3'-5' helicase</fullName>
        <ecNumber evidence="7">5.6.2.4</ecNumber>
    </recommendedName>
    <alternativeName>
        <fullName evidence="8">DNA 3'-5' helicase II</fullName>
    </alternativeName>
</protein>
<evidence type="ECO:0000256" key="2">
    <source>
        <dbReference type="ARBA" id="ARBA00022801"/>
    </source>
</evidence>
<reference evidence="14 15" key="1">
    <citation type="journal article" date="2015" name="Stand. Genomic Sci.">
        <title>Complete genome sequence and description of Salinispira pacifica gen. nov., sp. nov., a novel spirochaete isolated form a hypersaline microbial mat.</title>
        <authorList>
            <person name="Ben Hania W."/>
            <person name="Joseph M."/>
            <person name="Schumann P."/>
            <person name="Bunk B."/>
            <person name="Fiebig A."/>
            <person name="Sproer C."/>
            <person name="Klenk H.P."/>
            <person name="Fardeau M.L."/>
            <person name="Spring S."/>
        </authorList>
    </citation>
    <scope>NUCLEOTIDE SEQUENCE [LARGE SCALE GENOMIC DNA]</scope>
    <source>
        <strain evidence="14 15">L21-RPul-D2</strain>
    </source>
</reference>
<evidence type="ECO:0000256" key="11">
    <source>
        <dbReference type="SAM" id="Coils"/>
    </source>
</evidence>
<dbReference type="Pfam" id="PF13361">
    <property type="entry name" value="UvrD_C"/>
    <property type="match status" value="1"/>
</dbReference>
<dbReference type="GO" id="GO:0005524">
    <property type="term" value="F:ATP binding"/>
    <property type="evidence" value="ECO:0007669"/>
    <property type="project" value="UniProtKB-UniRule"/>
</dbReference>
<dbReference type="GO" id="GO:0016887">
    <property type="term" value="F:ATP hydrolysis activity"/>
    <property type="evidence" value="ECO:0007669"/>
    <property type="project" value="RHEA"/>
</dbReference>
<evidence type="ECO:0000256" key="7">
    <source>
        <dbReference type="ARBA" id="ARBA00034808"/>
    </source>
</evidence>
<evidence type="ECO:0000256" key="3">
    <source>
        <dbReference type="ARBA" id="ARBA00022806"/>
    </source>
</evidence>
<evidence type="ECO:0000313" key="14">
    <source>
        <dbReference type="EMBL" id="AHC15973.1"/>
    </source>
</evidence>
<dbReference type="Gene3D" id="3.40.50.300">
    <property type="entry name" value="P-loop containing nucleotide triphosphate hydrolases"/>
    <property type="match status" value="3"/>
</dbReference>
<dbReference type="HOGENOM" id="CLU_369550_0_0_12"/>
<dbReference type="SUPFAM" id="SSF52540">
    <property type="entry name" value="P-loop containing nucleoside triphosphate hydrolases"/>
    <property type="match status" value="1"/>
</dbReference>
<feature type="compositionally biased region" description="Polar residues" evidence="12">
    <location>
        <begin position="574"/>
        <end position="586"/>
    </location>
</feature>
<dbReference type="InterPro" id="IPR014016">
    <property type="entry name" value="UvrD-like_ATP-bd"/>
</dbReference>
<keyword evidence="11" id="KW-0175">Coiled coil</keyword>
<dbReference type="KEGG" id="slr:L21SP2_2621"/>
<dbReference type="EC" id="5.6.2.4" evidence="7"/>
<gene>
    <name evidence="14" type="ORF">L21SP2_2621</name>
</gene>
<evidence type="ECO:0000256" key="5">
    <source>
        <dbReference type="ARBA" id="ARBA00023235"/>
    </source>
</evidence>
<feature type="domain" description="UvrD-like helicase ATP-binding" evidence="13">
    <location>
        <begin position="235"/>
        <end position="576"/>
    </location>
</feature>
<evidence type="ECO:0000256" key="1">
    <source>
        <dbReference type="ARBA" id="ARBA00022741"/>
    </source>
</evidence>
<feature type="region of interest" description="Disordered" evidence="12">
    <location>
        <begin position="446"/>
        <end position="488"/>
    </location>
</feature>
<keyword evidence="2 10" id="KW-0378">Hydrolase</keyword>
<comment type="catalytic activity">
    <reaction evidence="6">
        <text>Couples ATP hydrolysis with the unwinding of duplex DNA by translocating in the 3'-5' direction.</text>
        <dbReference type="EC" id="5.6.2.4"/>
    </reaction>
</comment>
<accession>V5WJM4</accession>
<keyword evidence="15" id="KW-1185">Reference proteome</keyword>
<feature type="compositionally biased region" description="Pro residues" evidence="12">
    <location>
        <begin position="587"/>
        <end position="596"/>
    </location>
</feature>
<evidence type="ECO:0000256" key="8">
    <source>
        <dbReference type="ARBA" id="ARBA00034923"/>
    </source>
</evidence>
<dbReference type="Pfam" id="PF00580">
    <property type="entry name" value="UvrD-helicase"/>
    <property type="match status" value="1"/>
</dbReference>
<keyword evidence="4 10" id="KW-0067">ATP-binding</keyword>
<dbReference type="GO" id="GO:0005829">
    <property type="term" value="C:cytosol"/>
    <property type="evidence" value="ECO:0007669"/>
    <property type="project" value="TreeGrafter"/>
</dbReference>
<feature type="region of interest" description="Disordered" evidence="12">
    <location>
        <begin position="45"/>
        <end position="68"/>
    </location>
</feature>
<feature type="region of interest" description="Disordered" evidence="12">
    <location>
        <begin position="574"/>
        <end position="596"/>
    </location>
</feature>